<feature type="region of interest" description="Disordered" evidence="4">
    <location>
        <begin position="826"/>
        <end position="846"/>
    </location>
</feature>
<dbReference type="PROSITE" id="PS50600">
    <property type="entry name" value="ULP_PROTEASE"/>
    <property type="match status" value="1"/>
</dbReference>
<feature type="domain" description="Ubiquitin-like protease family profile" evidence="5">
    <location>
        <begin position="602"/>
        <end position="794"/>
    </location>
</feature>
<dbReference type="GO" id="GO:0008234">
    <property type="term" value="F:cysteine-type peptidase activity"/>
    <property type="evidence" value="ECO:0007669"/>
    <property type="project" value="InterPro"/>
</dbReference>
<evidence type="ECO:0000313" key="7">
    <source>
        <dbReference type="Proteomes" id="UP000712600"/>
    </source>
</evidence>
<feature type="region of interest" description="Disordered" evidence="4">
    <location>
        <begin position="328"/>
        <end position="363"/>
    </location>
</feature>
<dbReference type="InterPro" id="IPR038765">
    <property type="entry name" value="Papain-like_cys_pep_sf"/>
</dbReference>
<feature type="compositionally biased region" description="Basic and acidic residues" evidence="4">
    <location>
        <begin position="473"/>
        <end position="491"/>
    </location>
</feature>
<dbReference type="GO" id="GO:0006508">
    <property type="term" value="P:proteolysis"/>
    <property type="evidence" value="ECO:0007669"/>
    <property type="project" value="UniProtKB-KW"/>
</dbReference>
<dbReference type="EMBL" id="QGKX02000004">
    <property type="protein sequence ID" value="KAF3599492.1"/>
    <property type="molecule type" value="Genomic_DNA"/>
</dbReference>
<dbReference type="InterPro" id="IPR015410">
    <property type="entry name" value="DUF1985"/>
</dbReference>
<accession>A0A8S9SCC3</accession>
<feature type="region of interest" description="Disordered" evidence="4">
    <location>
        <begin position="473"/>
        <end position="492"/>
    </location>
</feature>
<protein>
    <recommendedName>
        <fullName evidence="5">Ubiquitin-like protease family profile domain-containing protein</fullName>
    </recommendedName>
</protein>
<gene>
    <name evidence="6" type="ORF">F2Q69_00036297</name>
</gene>
<evidence type="ECO:0000259" key="5">
    <source>
        <dbReference type="PROSITE" id="PS50600"/>
    </source>
</evidence>
<dbReference type="Pfam" id="PF02902">
    <property type="entry name" value="Peptidase_C48"/>
    <property type="match status" value="1"/>
</dbReference>
<keyword evidence="2" id="KW-0645">Protease</keyword>
<dbReference type="PANTHER" id="PTHR48449:SF1">
    <property type="entry name" value="DUF1985 DOMAIN-CONTAINING PROTEIN"/>
    <property type="match status" value="1"/>
</dbReference>
<dbReference type="Pfam" id="PF09331">
    <property type="entry name" value="DUF1985"/>
    <property type="match status" value="1"/>
</dbReference>
<reference evidence="6" key="1">
    <citation type="submission" date="2019-12" db="EMBL/GenBank/DDBJ databases">
        <title>Genome sequencing and annotation of Brassica cretica.</title>
        <authorList>
            <person name="Studholme D.J."/>
            <person name="Sarris P."/>
        </authorList>
    </citation>
    <scope>NUCLEOTIDE SEQUENCE</scope>
    <source>
        <strain evidence="6">PFS-109/04</strain>
        <tissue evidence="6">Leaf</tissue>
    </source>
</reference>
<comment type="caution">
    <text evidence="6">The sequence shown here is derived from an EMBL/GenBank/DDBJ whole genome shotgun (WGS) entry which is preliminary data.</text>
</comment>
<keyword evidence="3" id="KW-0378">Hydrolase</keyword>
<name>A0A8S9SCC3_BRACR</name>
<comment type="similarity">
    <text evidence="1">Belongs to the peptidase C48 family.</text>
</comment>
<feature type="compositionally biased region" description="Basic and acidic residues" evidence="4">
    <location>
        <begin position="329"/>
        <end position="348"/>
    </location>
</feature>
<dbReference type="Proteomes" id="UP000712600">
    <property type="component" value="Unassembled WGS sequence"/>
</dbReference>
<dbReference type="AlphaFoldDB" id="A0A8S9SCC3"/>
<evidence type="ECO:0000256" key="2">
    <source>
        <dbReference type="ARBA" id="ARBA00022670"/>
    </source>
</evidence>
<evidence type="ECO:0000256" key="3">
    <source>
        <dbReference type="ARBA" id="ARBA00022801"/>
    </source>
</evidence>
<dbReference type="InterPro" id="IPR003653">
    <property type="entry name" value="Peptidase_C48_C"/>
</dbReference>
<feature type="region of interest" description="Disordered" evidence="4">
    <location>
        <begin position="499"/>
        <end position="542"/>
    </location>
</feature>
<proteinExistence type="inferred from homology"/>
<organism evidence="6 7">
    <name type="scientific">Brassica cretica</name>
    <name type="common">Mustard</name>
    <dbReference type="NCBI Taxonomy" id="69181"/>
    <lineage>
        <taxon>Eukaryota</taxon>
        <taxon>Viridiplantae</taxon>
        <taxon>Streptophyta</taxon>
        <taxon>Embryophyta</taxon>
        <taxon>Tracheophyta</taxon>
        <taxon>Spermatophyta</taxon>
        <taxon>Magnoliopsida</taxon>
        <taxon>eudicotyledons</taxon>
        <taxon>Gunneridae</taxon>
        <taxon>Pentapetalae</taxon>
        <taxon>rosids</taxon>
        <taxon>malvids</taxon>
        <taxon>Brassicales</taxon>
        <taxon>Brassicaceae</taxon>
        <taxon>Brassiceae</taxon>
        <taxon>Brassica</taxon>
    </lineage>
</organism>
<evidence type="ECO:0000313" key="6">
    <source>
        <dbReference type="EMBL" id="KAF3599492.1"/>
    </source>
</evidence>
<sequence length="846" mass="96173">MIFSGLGFGNICCSIVYLKPRLVELRRRSVTAGFVGDHIFSDCQKMDLPALPQRIYTLGEETPTHKSISYHTVFIKFKELNFGWASRLVHYMLGFQLNIKKKYELWSLVGPQPVRFSLLEFEHLIGLNCDYIEDLENPRVEVTKEMAAFWEMMGVDVDAGPTTEQIKAAFRRCEEWSRDDRMRLGYLAIFTGFIEGRNYSTATRASLARLVMDLERFENYPWGRVVFKVLIESLKGKDLESNSYTVDGFIQVLQVWVYFALPEFGANYGHPLPNRTSPLLMAYNGGKGRRFCKEAISRHTSVINFVQKDFAEMFPRWDFDEVTGTKPSVKKEVSAAETDSGVKEENARPQKKARKEVRKEASIEASKEVLKEASVEASKVPSAEASTSVGGMTKEHIEKSLRDIADVMRDGFGMCLKGIKLLGDWIEAVEKKVGITKKGTASNELQLTTSNPEKGGHEPGCAWIIAYSESVNEAKAEHNDPQEPSSSKDRSLVITNEYKGVPTEGKPTEQSGEPSVLVLDKGVPTDSDLQKEETRRQRKRNAAMGNNTAKVIIPNKRVGQGYDPFAPVDKKMSKMLTDWVKLDPYIKTPRDKKPRRCPSRFYHILRTPLECLSDGRRHIRRLFRKSSDKSSLEDITEDLLDDLSLSHKYREFKSDEDDINGLGRRLPGGAWNYHAGIVPLFCQSMKVWGLDVDDIYVPVNFRNEHWIAIWILIPKKHIVVWDIIISHIRAVELDELMEPFVTMVPYLLVECAGSDEERVQHTLEPYTYERVTVGVPQSRAGDCGVFALKYIKCHALGISFPPEFCTKNAKAIREKMALDIFKETPEGHSKVNEDNDETLRTYDEQG</sequence>
<dbReference type="PANTHER" id="PTHR48449">
    <property type="entry name" value="DUF1985 DOMAIN-CONTAINING PROTEIN"/>
    <property type="match status" value="1"/>
</dbReference>
<evidence type="ECO:0000256" key="4">
    <source>
        <dbReference type="SAM" id="MobiDB-lite"/>
    </source>
</evidence>
<dbReference type="SUPFAM" id="SSF54001">
    <property type="entry name" value="Cysteine proteinases"/>
    <property type="match status" value="1"/>
</dbReference>
<evidence type="ECO:0000256" key="1">
    <source>
        <dbReference type="ARBA" id="ARBA00005234"/>
    </source>
</evidence>
<dbReference type="Gene3D" id="3.40.395.10">
    <property type="entry name" value="Adenoviral Proteinase, Chain A"/>
    <property type="match status" value="1"/>
</dbReference>